<evidence type="ECO:0000313" key="1">
    <source>
        <dbReference type="EMBL" id="PQM46623.1"/>
    </source>
</evidence>
<dbReference type="EMBL" id="PPEA01000457">
    <property type="protein sequence ID" value="PQM46623.1"/>
    <property type="molecule type" value="Genomic_DNA"/>
</dbReference>
<sequence>MCSVTGKVAFWSLSTLRQFPGPEDDELTLTVPIPSGPATTFVASPSAIHTQPGPVTSSCAVAPLVPCTSPKSMCWPGTGKPTLGRICIGESTCCGDSLVPGAICAPCGSWAGAVVITSDIRRVAAPAFTLVRSTSMGSPIAALGTEVNTSTGAPPSTASDADITASPARVAGSIGVPAPSTSPNFTPFITWPARHGESGSACSAGKMSVEM</sequence>
<comment type="caution">
    <text evidence="1">The sequence shown here is derived from an EMBL/GenBank/DDBJ whole genome shotgun (WGS) entry which is preliminary data.</text>
</comment>
<organism evidence="1 2">
    <name type="scientific">Mycobacterium talmoniae</name>
    <dbReference type="NCBI Taxonomy" id="1858794"/>
    <lineage>
        <taxon>Bacteria</taxon>
        <taxon>Bacillati</taxon>
        <taxon>Actinomycetota</taxon>
        <taxon>Actinomycetes</taxon>
        <taxon>Mycobacteriales</taxon>
        <taxon>Mycobacteriaceae</taxon>
        <taxon>Mycobacterium</taxon>
    </lineage>
</organism>
<accession>A0A2S8BJ19</accession>
<reference evidence="1 2" key="1">
    <citation type="journal article" date="2017" name="Int. J. Syst. Evol. Microbiol.">
        <title>Mycobacterium talmoniae sp. nov., a slowly growing mycobacterium isolated from human respiratory samples.</title>
        <authorList>
            <person name="Davidson R.M."/>
            <person name="DeGroote M.A."/>
            <person name="Marola J.L."/>
            <person name="Buss S."/>
            <person name="Jones V."/>
            <person name="McNeil M.R."/>
            <person name="Freifeld A.G."/>
            <person name="Elaine Epperson L."/>
            <person name="Hasan N.A."/>
            <person name="Jackson M."/>
            <person name="Iwen P.C."/>
            <person name="Salfinger M."/>
            <person name="Strong M."/>
        </authorList>
    </citation>
    <scope>NUCLEOTIDE SEQUENCE [LARGE SCALE GENOMIC DNA]</scope>
    <source>
        <strain evidence="1 2">ATCC BAA-2683</strain>
    </source>
</reference>
<gene>
    <name evidence="1" type="ORF">C1Y40_03200</name>
</gene>
<dbReference type="AlphaFoldDB" id="A0A2S8BJ19"/>
<name>A0A2S8BJ19_9MYCO</name>
<dbReference type="Proteomes" id="UP000238296">
    <property type="component" value="Unassembled WGS sequence"/>
</dbReference>
<protein>
    <submittedName>
        <fullName evidence="1">Uncharacterized protein</fullName>
    </submittedName>
</protein>
<evidence type="ECO:0000313" key="2">
    <source>
        <dbReference type="Proteomes" id="UP000238296"/>
    </source>
</evidence>
<proteinExistence type="predicted"/>